<dbReference type="PANTHER" id="PTHR33050">
    <property type="entry name" value="REVERSE TRANSCRIPTASE DOMAIN-CONTAINING PROTEIN"/>
    <property type="match status" value="1"/>
</dbReference>
<dbReference type="InterPro" id="IPR052055">
    <property type="entry name" value="Hepadnavirus_pol/RT"/>
</dbReference>
<dbReference type="GO" id="GO:0015074">
    <property type="term" value="P:DNA integration"/>
    <property type="evidence" value="ECO:0007669"/>
    <property type="project" value="InterPro"/>
</dbReference>
<dbReference type="CDD" id="cd03714">
    <property type="entry name" value="RT_DIRS1"/>
    <property type="match status" value="1"/>
</dbReference>
<gene>
    <name evidence="3" type="ORF">GHT06_011496</name>
</gene>
<evidence type="ECO:0000313" key="3">
    <source>
        <dbReference type="EMBL" id="KAI9560554.1"/>
    </source>
</evidence>
<accession>A0AAD5KTZ8</accession>
<dbReference type="SUPFAM" id="SSF56672">
    <property type="entry name" value="DNA/RNA polymerases"/>
    <property type="match status" value="1"/>
</dbReference>
<dbReference type="CDD" id="cd09275">
    <property type="entry name" value="RNase_HI_RT_DIRS1"/>
    <property type="match status" value="1"/>
</dbReference>
<dbReference type="GO" id="GO:0003677">
    <property type="term" value="F:DNA binding"/>
    <property type="evidence" value="ECO:0007669"/>
    <property type="project" value="InterPro"/>
</dbReference>
<reference evidence="3 4" key="1">
    <citation type="submission" date="2022-05" db="EMBL/GenBank/DDBJ databases">
        <title>A multi-omics perspective on studying reproductive biology in Daphnia sinensis.</title>
        <authorList>
            <person name="Jia J."/>
        </authorList>
    </citation>
    <scope>NUCLEOTIDE SEQUENCE [LARGE SCALE GENOMIC DNA]</scope>
    <source>
        <strain evidence="3 4">WSL</strain>
    </source>
</reference>
<feature type="domain" description="Reverse transcriptase" evidence="2">
    <location>
        <begin position="1"/>
        <end position="117"/>
    </location>
</feature>
<dbReference type="InterPro" id="IPR043502">
    <property type="entry name" value="DNA/RNA_pol_sf"/>
</dbReference>
<dbReference type="InterPro" id="IPR000477">
    <property type="entry name" value="RT_dom"/>
</dbReference>
<dbReference type="EMBL" id="WJBH02000003">
    <property type="protein sequence ID" value="KAI9560554.1"/>
    <property type="molecule type" value="Genomic_DNA"/>
</dbReference>
<keyword evidence="4" id="KW-1185">Reference proteome</keyword>
<keyword evidence="1" id="KW-0233">DNA recombination</keyword>
<protein>
    <submittedName>
        <fullName evidence="3">Reverse transcriptase</fullName>
    </submittedName>
</protein>
<dbReference type="Gene3D" id="3.30.70.270">
    <property type="match status" value="1"/>
</dbReference>
<dbReference type="InterPro" id="IPR043128">
    <property type="entry name" value="Rev_trsase/Diguanyl_cyclase"/>
</dbReference>
<proteinExistence type="predicted"/>
<dbReference type="InterPro" id="IPR011010">
    <property type="entry name" value="DNA_brk_join_enz"/>
</dbReference>
<dbReference type="GO" id="GO:0006310">
    <property type="term" value="P:DNA recombination"/>
    <property type="evidence" value="ECO:0007669"/>
    <property type="project" value="UniProtKB-KW"/>
</dbReference>
<dbReference type="PANTHER" id="PTHR33050:SF7">
    <property type="entry name" value="RIBONUCLEASE H"/>
    <property type="match status" value="1"/>
</dbReference>
<dbReference type="PROSITE" id="PS50878">
    <property type="entry name" value="RT_POL"/>
    <property type="match status" value="1"/>
</dbReference>
<keyword evidence="3" id="KW-0695">RNA-directed DNA polymerase</keyword>
<organism evidence="3 4">
    <name type="scientific">Daphnia sinensis</name>
    <dbReference type="NCBI Taxonomy" id="1820382"/>
    <lineage>
        <taxon>Eukaryota</taxon>
        <taxon>Metazoa</taxon>
        <taxon>Ecdysozoa</taxon>
        <taxon>Arthropoda</taxon>
        <taxon>Crustacea</taxon>
        <taxon>Branchiopoda</taxon>
        <taxon>Diplostraca</taxon>
        <taxon>Cladocera</taxon>
        <taxon>Anomopoda</taxon>
        <taxon>Daphniidae</taxon>
        <taxon>Daphnia</taxon>
        <taxon>Daphnia similis group</taxon>
    </lineage>
</organism>
<dbReference type="Proteomes" id="UP000820818">
    <property type="component" value="Linkage Group LG3"/>
</dbReference>
<dbReference type="SUPFAM" id="SSF56349">
    <property type="entry name" value="DNA breaking-rejoining enzymes"/>
    <property type="match status" value="1"/>
</dbReference>
<keyword evidence="3" id="KW-0548">Nucleotidyltransferase</keyword>
<evidence type="ECO:0000259" key="2">
    <source>
        <dbReference type="PROSITE" id="PS50878"/>
    </source>
</evidence>
<dbReference type="GO" id="GO:0003964">
    <property type="term" value="F:RNA-directed DNA polymerase activity"/>
    <property type="evidence" value="ECO:0007669"/>
    <property type="project" value="UniProtKB-KW"/>
</dbReference>
<keyword evidence="3" id="KW-0808">Transferase</keyword>
<sequence length="742" mass="82715">MEGIGSLQELVRHNDFFVKIDLKDAYLTVPIHRTFGLSSAPWIFTKILKPIVTFLRSQGLRLIIYLDDILILSSNAEGAGRDYLFAVSILENCGFLINLEKSVGTPEQVIEYLGFIIDSKSLSLSLRPEKTAEIIDLCGKALERVSVSLREIAKILGNLAWAIRAIPFVQSHYRDLQSQYIESYNQSGGSLNSTIVLDQNSRQNLSWWVANVRESNGRPMSATDPDLTIFSDASLSGWGAVLNEVSARGPWTLQDRNRHINELELLAALNGLKSFTSQVSNLSVRLMLDNFTAVHYINKSGGTKSPALSAISASIVDWCEKRQLSIEAIHLPGVLNVLADQQSRMRNESSDWKLQKSTFQRILALWEPEIDLFASTWNRQLDRFVSWKPQPEAVAVDAFSLSWTNWRGYAFPPFNMIARCLTKIMKEEAELILVAPVWQAQPWWPTIMELASQPPRIICPEIALLSDPLGNPHPLLERGSLLLAVWILSGNASKTAAFRSEWSSCSWDVTVRPHQLATRAHGTVGSVEGMAYWSINVSRSMLSATLYNIEGYYVGKHTLVIKLMLGIFNSNPPKPRYNSFWDIGSVLSYLEGLGPDTSLSLKSLSSKLVFSLTRHNSSPLICPVSCLERYIFLTRDFRNESTNSSLILGLRSPHPPIVASTIGRWIKLLLSEAGVDTTIYSAHSTRGASASKAVSAGLSIESILRTGSWASESVFSRHYNRPINKEAFEEAILDGEAIRDEL</sequence>
<name>A0AAD5KTZ8_9CRUS</name>
<dbReference type="Gene3D" id="1.10.443.10">
    <property type="entry name" value="Intergrase catalytic core"/>
    <property type="match status" value="1"/>
</dbReference>
<dbReference type="Pfam" id="PF00078">
    <property type="entry name" value="RVT_1"/>
    <property type="match status" value="1"/>
</dbReference>
<dbReference type="InterPro" id="IPR013762">
    <property type="entry name" value="Integrase-like_cat_sf"/>
</dbReference>
<evidence type="ECO:0000256" key="1">
    <source>
        <dbReference type="ARBA" id="ARBA00023172"/>
    </source>
</evidence>
<comment type="caution">
    <text evidence="3">The sequence shown here is derived from an EMBL/GenBank/DDBJ whole genome shotgun (WGS) entry which is preliminary data.</text>
</comment>
<evidence type="ECO:0000313" key="4">
    <source>
        <dbReference type="Proteomes" id="UP000820818"/>
    </source>
</evidence>
<dbReference type="AlphaFoldDB" id="A0AAD5KTZ8"/>